<keyword evidence="3" id="KW-0418">Kinase</keyword>
<evidence type="ECO:0000313" key="9">
    <source>
        <dbReference type="EMBL" id="MBO0352738.1"/>
    </source>
</evidence>
<dbReference type="SUPFAM" id="SSF55060">
    <property type="entry name" value="GHMP Kinase, C-terminal domain"/>
    <property type="match status" value="1"/>
</dbReference>
<dbReference type="PANTHER" id="PTHR10457">
    <property type="entry name" value="MEVALONATE KINASE/GALACTOKINASE"/>
    <property type="match status" value="1"/>
</dbReference>
<dbReference type="Proteomes" id="UP000664044">
    <property type="component" value="Unassembled WGS sequence"/>
</dbReference>
<accession>A0ABS3G066</accession>
<evidence type="ECO:0000256" key="2">
    <source>
        <dbReference type="ARBA" id="ARBA00022741"/>
    </source>
</evidence>
<dbReference type="InterPro" id="IPR019539">
    <property type="entry name" value="GalKase_N"/>
</dbReference>
<evidence type="ECO:0000256" key="4">
    <source>
        <dbReference type="ARBA" id="ARBA00022840"/>
    </source>
</evidence>
<proteinExistence type="inferred from homology"/>
<feature type="domain" description="Galactokinase N-terminal" evidence="8">
    <location>
        <begin position="6"/>
        <end position="41"/>
    </location>
</feature>
<dbReference type="InterPro" id="IPR006204">
    <property type="entry name" value="GHMP_kinase_N_dom"/>
</dbReference>
<dbReference type="EMBL" id="JAFLNL010000001">
    <property type="protein sequence ID" value="MBO0352738.1"/>
    <property type="molecule type" value="Genomic_DNA"/>
</dbReference>
<dbReference type="Pfam" id="PF10509">
    <property type="entry name" value="GalKase_gal_bdg"/>
    <property type="match status" value="1"/>
</dbReference>
<evidence type="ECO:0000256" key="1">
    <source>
        <dbReference type="ARBA" id="ARBA00006566"/>
    </source>
</evidence>
<feature type="domain" description="GHMP kinase N-terminal" evidence="6">
    <location>
        <begin position="75"/>
        <end position="164"/>
    </location>
</feature>
<dbReference type="InterPro" id="IPR014721">
    <property type="entry name" value="Ribsml_uS5_D2-typ_fold_subgr"/>
</dbReference>
<sequence>MDTGEIVVKSPGRTCLFGDHQDYLELPVIACAIDRHITLRAKPNGEKRLFVDTPDIGGHRYIDIDRKGPVPRGDYFLAAMDILEHYGCVPNQGYDITITGNIAINAGTSSSSAVIVSWIQFLVTAYGCSATIDKEFISRIAYEAEVAFHGFPGGKMDQYSIGLGNVIYLETGDDLSYEVFDLNIPGLIVAESGIPKETTGVLGELKEKALLAIHRVKEKVPGFDIKGLSIQDFPQYVPYVNDGLRVYFEAAVRNHDITQRALEAFRKPKIDLEHIGKLMNAHHHILKDYLEITLPLIDRMVDGANAAGALGAKIVGSGRGGSIVVLSKAGEQQKIIDALMQAGARDAYAVHVDPGTHVVTANQNKSK</sequence>
<comment type="caution">
    <text evidence="9">The sequence shown here is derived from an EMBL/GenBank/DDBJ whole genome shotgun (WGS) entry which is preliminary data.</text>
</comment>
<protein>
    <submittedName>
        <fullName evidence="9">Galactokinase</fullName>
    </submittedName>
</protein>
<feature type="domain" description="GHMP kinase C-terminal" evidence="7">
    <location>
        <begin position="262"/>
        <end position="339"/>
    </location>
</feature>
<evidence type="ECO:0000313" key="10">
    <source>
        <dbReference type="Proteomes" id="UP000664044"/>
    </source>
</evidence>
<keyword evidence="3" id="KW-0808">Transferase</keyword>
<keyword evidence="10" id="KW-1185">Reference proteome</keyword>
<dbReference type="InterPro" id="IPR020568">
    <property type="entry name" value="Ribosomal_Su5_D2-typ_SF"/>
</dbReference>
<dbReference type="PANTHER" id="PTHR10457:SF7">
    <property type="entry name" value="GALACTOKINASE-RELATED"/>
    <property type="match status" value="1"/>
</dbReference>
<keyword evidence="4" id="KW-0067">ATP-binding</keyword>
<dbReference type="PIRSF" id="PIRSF000530">
    <property type="entry name" value="Galactokinase"/>
    <property type="match status" value="1"/>
</dbReference>
<keyword evidence="5" id="KW-0119">Carbohydrate metabolism</keyword>
<reference evidence="9 10" key="1">
    <citation type="submission" date="2021-03" db="EMBL/GenBank/DDBJ databases">
        <title>Muricauda lutimaris sp. nov. and Muricauda ruestringensis sp. nov, two marine members of the Flavobacteriaceae isolated from deep sea sediments of Western Pacific.</title>
        <authorList>
            <person name="Zhao S."/>
            <person name="Liu R."/>
        </authorList>
    </citation>
    <scope>NUCLEOTIDE SEQUENCE [LARGE SCALE GENOMIC DNA]</scope>
    <source>
        <strain evidence="9 10">BC31-1-A7</strain>
    </source>
</reference>
<dbReference type="InterPro" id="IPR036554">
    <property type="entry name" value="GHMP_kinase_C_sf"/>
</dbReference>
<evidence type="ECO:0000256" key="5">
    <source>
        <dbReference type="ARBA" id="ARBA00023144"/>
    </source>
</evidence>
<dbReference type="InterPro" id="IPR006206">
    <property type="entry name" value="Mevalonate/galactokinase"/>
</dbReference>
<comment type="similarity">
    <text evidence="1">Belongs to the GHMP kinase family. GalK subfamily.</text>
</comment>
<keyword evidence="5" id="KW-0299">Galactose metabolism</keyword>
<evidence type="ECO:0000259" key="6">
    <source>
        <dbReference type="Pfam" id="PF00288"/>
    </source>
</evidence>
<dbReference type="Pfam" id="PF00288">
    <property type="entry name" value="GHMP_kinases_N"/>
    <property type="match status" value="1"/>
</dbReference>
<name>A0ABS3G066_9FLAO</name>
<evidence type="ECO:0000256" key="3">
    <source>
        <dbReference type="ARBA" id="ARBA00022777"/>
    </source>
</evidence>
<organism evidence="9 10">
    <name type="scientific">Flagellimonas aurea</name>
    <dbReference type="NCBI Taxonomy" id="2915619"/>
    <lineage>
        <taxon>Bacteria</taxon>
        <taxon>Pseudomonadati</taxon>
        <taxon>Bacteroidota</taxon>
        <taxon>Flavobacteriia</taxon>
        <taxon>Flavobacteriales</taxon>
        <taxon>Flavobacteriaceae</taxon>
        <taxon>Flagellimonas</taxon>
    </lineage>
</organism>
<keyword evidence="2" id="KW-0547">Nucleotide-binding</keyword>
<gene>
    <name evidence="9" type="ORF">J0656_01820</name>
</gene>
<dbReference type="SUPFAM" id="SSF54211">
    <property type="entry name" value="Ribosomal protein S5 domain 2-like"/>
    <property type="match status" value="1"/>
</dbReference>
<evidence type="ECO:0000259" key="8">
    <source>
        <dbReference type="Pfam" id="PF10509"/>
    </source>
</evidence>
<dbReference type="InterPro" id="IPR013750">
    <property type="entry name" value="GHMP_kinase_C_dom"/>
</dbReference>
<dbReference type="Gene3D" id="3.30.70.890">
    <property type="entry name" value="GHMP kinase, C-terminal domain"/>
    <property type="match status" value="1"/>
</dbReference>
<dbReference type="Gene3D" id="3.30.230.10">
    <property type="match status" value="1"/>
</dbReference>
<evidence type="ECO:0000259" key="7">
    <source>
        <dbReference type="Pfam" id="PF08544"/>
    </source>
</evidence>
<dbReference type="InterPro" id="IPR000705">
    <property type="entry name" value="Galactokinase"/>
</dbReference>
<dbReference type="PRINTS" id="PR00473">
    <property type="entry name" value="GALCTOKINASE"/>
</dbReference>
<dbReference type="Pfam" id="PF08544">
    <property type="entry name" value="GHMP_kinases_C"/>
    <property type="match status" value="1"/>
</dbReference>
<dbReference type="PRINTS" id="PR00959">
    <property type="entry name" value="MEVGALKINASE"/>
</dbReference>